<dbReference type="SMART" id="SM00900">
    <property type="entry name" value="FMN_bind"/>
    <property type="match status" value="1"/>
</dbReference>
<dbReference type="Pfam" id="PF04205">
    <property type="entry name" value="FMN_bind"/>
    <property type="match status" value="1"/>
</dbReference>
<sequence>MKKFLKITISLLLILVLIFVSGIFYLTRGLKEGENLVINSVDLSKIDDGIYFGEYKKGRWDNTLDITVTGHKITEVKIKDDVKFSMPDVSEKLFKNVIESQNTTVDTVSGATVTSKAYLKSIENALTN</sequence>
<dbReference type="AlphaFoldDB" id="A0A6N3EHG9"/>
<evidence type="ECO:0000259" key="1">
    <source>
        <dbReference type="SMART" id="SM00900"/>
    </source>
</evidence>
<name>A0A6N3EHG9_9CLOT</name>
<dbReference type="RefSeq" id="WP_156626643.1">
    <property type="nucleotide sequence ID" value="NZ_CACRTO010000020.1"/>
</dbReference>
<protein>
    <submittedName>
        <fullName evidence="2">FMN-binding domain protein</fullName>
    </submittedName>
</protein>
<dbReference type="Gene3D" id="3.90.1010.20">
    <property type="match status" value="1"/>
</dbReference>
<reference evidence="2" key="1">
    <citation type="submission" date="2019-11" db="EMBL/GenBank/DDBJ databases">
        <authorList>
            <person name="Feng L."/>
        </authorList>
    </citation>
    <scope>NUCLEOTIDE SEQUENCE</scope>
    <source>
        <strain evidence="2">CTertiumLFYP3</strain>
    </source>
</reference>
<dbReference type="GO" id="GO:0016020">
    <property type="term" value="C:membrane"/>
    <property type="evidence" value="ECO:0007669"/>
    <property type="project" value="InterPro"/>
</dbReference>
<gene>
    <name evidence="2" type="ORF">CTLFYP3_02196</name>
</gene>
<accession>A0A6N3EHG9</accession>
<organism evidence="2">
    <name type="scientific">Clostridium tertium</name>
    <dbReference type="NCBI Taxonomy" id="1559"/>
    <lineage>
        <taxon>Bacteria</taxon>
        <taxon>Bacillati</taxon>
        <taxon>Bacillota</taxon>
        <taxon>Clostridia</taxon>
        <taxon>Eubacteriales</taxon>
        <taxon>Clostridiaceae</taxon>
        <taxon>Clostridium</taxon>
    </lineage>
</organism>
<dbReference type="GO" id="GO:0010181">
    <property type="term" value="F:FMN binding"/>
    <property type="evidence" value="ECO:0007669"/>
    <property type="project" value="InterPro"/>
</dbReference>
<dbReference type="InterPro" id="IPR007329">
    <property type="entry name" value="FMN-bd"/>
</dbReference>
<proteinExistence type="predicted"/>
<evidence type="ECO:0000313" key="2">
    <source>
        <dbReference type="EMBL" id="VYU37047.1"/>
    </source>
</evidence>
<feature type="domain" description="FMN-binding" evidence="1">
    <location>
        <begin position="58"/>
        <end position="128"/>
    </location>
</feature>
<dbReference type="EMBL" id="CACRTO010000020">
    <property type="protein sequence ID" value="VYU37047.1"/>
    <property type="molecule type" value="Genomic_DNA"/>
</dbReference>